<evidence type="ECO:0000313" key="8">
    <source>
        <dbReference type="EMBL" id="MFC6673723.1"/>
    </source>
</evidence>
<dbReference type="InterPro" id="IPR001915">
    <property type="entry name" value="Peptidase_M48"/>
</dbReference>
<dbReference type="Gene3D" id="2.30.42.10">
    <property type="match status" value="1"/>
</dbReference>
<dbReference type="SUPFAM" id="SSF50156">
    <property type="entry name" value="PDZ domain-like"/>
    <property type="match status" value="1"/>
</dbReference>
<comment type="cofactor">
    <cofactor evidence="6">
        <name>Zn(2+)</name>
        <dbReference type="ChEBI" id="CHEBI:29105"/>
    </cofactor>
    <text evidence="6">Binds 1 zinc ion per subunit.</text>
</comment>
<evidence type="ECO:0000256" key="1">
    <source>
        <dbReference type="ARBA" id="ARBA00022670"/>
    </source>
</evidence>
<dbReference type="SMART" id="SM00228">
    <property type="entry name" value="PDZ"/>
    <property type="match status" value="1"/>
</dbReference>
<dbReference type="PANTHER" id="PTHR22726">
    <property type="entry name" value="METALLOENDOPEPTIDASE OMA1"/>
    <property type="match status" value="1"/>
</dbReference>
<comment type="caution">
    <text evidence="8">The sequence shown here is derived from an EMBL/GenBank/DDBJ whole genome shotgun (WGS) entry which is preliminary data.</text>
</comment>
<dbReference type="EMBL" id="JBHSWE010000001">
    <property type="protein sequence ID" value="MFC6673723.1"/>
    <property type="molecule type" value="Genomic_DNA"/>
</dbReference>
<evidence type="ECO:0000256" key="6">
    <source>
        <dbReference type="RuleBase" id="RU003983"/>
    </source>
</evidence>
<dbReference type="PROSITE" id="PS50106">
    <property type="entry name" value="PDZ"/>
    <property type="match status" value="1"/>
</dbReference>
<comment type="similarity">
    <text evidence="6">Belongs to the peptidase M48 family.</text>
</comment>
<feature type="domain" description="PDZ" evidence="7">
    <location>
        <begin position="122"/>
        <end position="175"/>
    </location>
</feature>
<keyword evidence="5 6" id="KW-0482">Metalloprotease</keyword>
<evidence type="ECO:0000256" key="3">
    <source>
        <dbReference type="ARBA" id="ARBA00022801"/>
    </source>
</evidence>
<keyword evidence="9" id="KW-1185">Reference proteome</keyword>
<sequence>MDGAGDEAMMHLRLRYHGLLLLLLLAGCASPGSMPEPPPRAEIERETLQQQQQALALRHARAFRLARVSVPLLRAALPLCPDNRRSWFGLNFHYRNHYPAEWRDAAATLYSLDEHARLRPPLPDSPAALAGLKGGDRILRVQGRALDSQQLRLEQVEQLLKRQEGAIRVEWLRDDSRFEATLEPVQLCDWPVRMSNGGPVNAFAYGSHVRIPEAMLRYAREDDELALVVAHELAHNALHHVDKQLRNLLLGSLLDLAALLSGVPSPGLAATTGVRLGSPGWELEADYQALVLMQRAGFRLEGAADFWRRLGTDFPDAIRHSRGSHPTTAERYLRMKAAIDRLQPPAADPRGL</sequence>
<dbReference type="PANTHER" id="PTHR22726:SF1">
    <property type="entry name" value="METALLOENDOPEPTIDASE OMA1, MITOCHONDRIAL"/>
    <property type="match status" value="1"/>
</dbReference>
<evidence type="ECO:0000313" key="9">
    <source>
        <dbReference type="Proteomes" id="UP001596422"/>
    </source>
</evidence>
<evidence type="ECO:0000256" key="5">
    <source>
        <dbReference type="ARBA" id="ARBA00023049"/>
    </source>
</evidence>
<organism evidence="8 9">
    <name type="scientific">Marinobacterium aestuariivivens</name>
    <dbReference type="NCBI Taxonomy" id="1698799"/>
    <lineage>
        <taxon>Bacteria</taxon>
        <taxon>Pseudomonadati</taxon>
        <taxon>Pseudomonadota</taxon>
        <taxon>Gammaproteobacteria</taxon>
        <taxon>Oceanospirillales</taxon>
        <taxon>Oceanospirillaceae</taxon>
        <taxon>Marinobacterium</taxon>
    </lineage>
</organism>
<dbReference type="RefSeq" id="WP_379912340.1">
    <property type="nucleotide sequence ID" value="NZ_JBHSWE010000001.1"/>
</dbReference>
<proteinExistence type="inferred from homology"/>
<reference evidence="9" key="1">
    <citation type="journal article" date="2019" name="Int. J. Syst. Evol. Microbiol.">
        <title>The Global Catalogue of Microorganisms (GCM) 10K type strain sequencing project: providing services to taxonomists for standard genome sequencing and annotation.</title>
        <authorList>
            <consortium name="The Broad Institute Genomics Platform"/>
            <consortium name="The Broad Institute Genome Sequencing Center for Infectious Disease"/>
            <person name="Wu L."/>
            <person name="Ma J."/>
        </authorList>
    </citation>
    <scope>NUCLEOTIDE SEQUENCE [LARGE SCALE GENOMIC DNA]</scope>
    <source>
        <strain evidence="9">NBRC 111756</strain>
    </source>
</reference>
<keyword evidence="4 6" id="KW-0862">Zinc</keyword>
<keyword evidence="3 6" id="KW-0378">Hydrolase</keyword>
<protein>
    <submittedName>
        <fullName evidence="8">M48 family metalloprotease</fullName>
        <ecNumber evidence="8">3.4.24.-</ecNumber>
    </submittedName>
</protein>
<dbReference type="GO" id="GO:0008237">
    <property type="term" value="F:metallopeptidase activity"/>
    <property type="evidence" value="ECO:0007669"/>
    <property type="project" value="UniProtKB-KW"/>
</dbReference>
<keyword evidence="2" id="KW-0479">Metal-binding</keyword>
<dbReference type="Proteomes" id="UP001596422">
    <property type="component" value="Unassembled WGS sequence"/>
</dbReference>
<keyword evidence="1 6" id="KW-0645">Protease</keyword>
<dbReference type="InterPro" id="IPR001478">
    <property type="entry name" value="PDZ"/>
</dbReference>
<name>A0ABW2A8F9_9GAMM</name>
<dbReference type="EC" id="3.4.24.-" evidence="8"/>
<evidence type="ECO:0000259" key="7">
    <source>
        <dbReference type="PROSITE" id="PS50106"/>
    </source>
</evidence>
<dbReference type="Gene3D" id="3.30.2010.10">
    <property type="entry name" value="Metalloproteases ('zincins'), catalytic domain"/>
    <property type="match status" value="1"/>
</dbReference>
<evidence type="ECO:0000256" key="4">
    <source>
        <dbReference type="ARBA" id="ARBA00022833"/>
    </source>
</evidence>
<dbReference type="Pfam" id="PF01435">
    <property type="entry name" value="Peptidase_M48"/>
    <property type="match status" value="1"/>
</dbReference>
<accession>A0ABW2A8F9</accession>
<gene>
    <name evidence="8" type="ORF">ACFQDL_29280</name>
</gene>
<dbReference type="InterPro" id="IPR051156">
    <property type="entry name" value="Mito/Outer_Membr_Metalloprot"/>
</dbReference>
<evidence type="ECO:0000256" key="2">
    <source>
        <dbReference type="ARBA" id="ARBA00022723"/>
    </source>
</evidence>
<dbReference type="InterPro" id="IPR036034">
    <property type="entry name" value="PDZ_sf"/>
</dbReference>